<comment type="similarity">
    <text evidence="1">Belongs to the thioredoxin family.</text>
</comment>
<accession>A0ABZ2N956</accession>
<dbReference type="InterPro" id="IPR013766">
    <property type="entry name" value="Thioredoxin_domain"/>
</dbReference>
<dbReference type="PANTHER" id="PTHR45663:SF11">
    <property type="entry name" value="GEO12009P1"/>
    <property type="match status" value="1"/>
</dbReference>
<protein>
    <submittedName>
        <fullName evidence="5">Thioredoxin family protein</fullName>
    </submittedName>
</protein>
<evidence type="ECO:0000259" key="4">
    <source>
        <dbReference type="Pfam" id="PF00085"/>
    </source>
</evidence>
<dbReference type="PANTHER" id="PTHR45663">
    <property type="entry name" value="GEO12009P1"/>
    <property type="match status" value="1"/>
</dbReference>
<feature type="domain" description="Thioredoxin" evidence="4">
    <location>
        <begin position="10"/>
        <end position="99"/>
    </location>
</feature>
<dbReference type="Proteomes" id="UP001387364">
    <property type="component" value="Chromosome"/>
</dbReference>
<proteinExistence type="inferred from homology"/>
<dbReference type="Gene3D" id="3.40.30.10">
    <property type="entry name" value="Glutaredoxin"/>
    <property type="match status" value="1"/>
</dbReference>
<dbReference type="InterPro" id="IPR036249">
    <property type="entry name" value="Thioredoxin-like_sf"/>
</dbReference>
<keyword evidence="2" id="KW-1015">Disulfide bond</keyword>
<keyword evidence="3" id="KW-0676">Redox-active center</keyword>
<sequence>MEKIASLSTLHEKLNEHTVALLYISRPNCSVCHAVLPQVEELLTNYPQVKMLHVNADDVPEIAGEYAIFTIPVIIFFVEGKEMFRKARFIPMGELEHSIKKIVELM</sequence>
<dbReference type="CDD" id="cd02947">
    <property type="entry name" value="TRX_family"/>
    <property type="match status" value="1"/>
</dbReference>
<name>A0ABZ2N956_9BACI</name>
<gene>
    <name evidence="5" type="ORF">WDJ61_03890</name>
</gene>
<evidence type="ECO:0000256" key="3">
    <source>
        <dbReference type="ARBA" id="ARBA00023284"/>
    </source>
</evidence>
<evidence type="ECO:0000313" key="6">
    <source>
        <dbReference type="Proteomes" id="UP001387364"/>
    </source>
</evidence>
<evidence type="ECO:0000313" key="5">
    <source>
        <dbReference type="EMBL" id="WXB93802.1"/>
    </source>
</evidence>
<reference evidence="5 6" key="1">
    <citation type="submission" date="2024-02" db="EMBL/GenBank/DDBJ databases">
        <title>Seven novel Bacillus-like species.</title>
        <authorList>
            <person name="Liu G."/>
        </authorList>
    </citation>
    <scope>NUCLEOTIDE SEQUENCE [LARGE SCALE GENOMIC DNA]</scope>
    <source>
        <strain evidence="5 6">FJAT-52991</strain>
    </source>
</reference>
<evidence type="ECO:0000256" key="2">
    <source>
        <dbReference type="ARBA" id="ARBA00023157"/>
    </source>
</evidence>
<dbReference type="Pfam" id="PF00085">
    <property type="entry name" value="Thioredoxin"/>
    <property type="match status" value="1"/>
</dbReference>
<keyword evidence="6" id="KW-1185">Reference proteome</keyword>
<organism evidence="5 6">
    <name type="scientific">Bacillus kandeliae</name>
    <dbReference type="NCBI Taxonomy" id="3129297"/>
    <lineage>
        <taxon>Bacteria</taxon>
        <taxon>Bacillati</taxon>
        <taxon>Bacillota</taxon>
        <taxon>Bacilli</taxon>
        <taxon>Bacillales</taxon>
        <taxon>Bacillaceae</taxon>
        <taxon>Bacillus</taxon>
    </lineage>
</organism>
<dbReference type="SUPFAM" id="SSF52833">
    <property type="entry name" value="Thioredoxin-like"/>
    <property type="match status" value="1"/>
</dbReference>
<dbReference type="RefSeq" id="WP_338753313.1">
    <property type="nucleotide sequence ID" value="NZ_CP147404.1"/>
</dbReference>
<evidence type="ECO:0000256" key="1">
    <source>
        <dbReference type="ARBA" id="ARBA00008987"/>
    </source>
</evidence>
<dbReference type="EMBL" id="CP147404">
    <property type="protein sequence ID" value="WXB93802.1"/>
    <property type="molecule type" value="Genomic_DNA"/>
</dbReference>